<dbReference type="InterPro" id="IPR007365">
    <property type="entry name" value="TFR-like_dimer_dom"/>
</dbReference>
<feature type="chain" id="PRO_5028951835" description="N-acetylated-alpha-linked acidic dipeptidase-like protein 2" evidence="3">
    <location>
        <begin position="21"/>
        <end position="721"/>
    </location>
</feature>
<evidence type="ECO:0000313" key="7">
    <source>
        <dbReference type="EMBL" id="KAF2871397.1"/>
    </source>
</evidence>
<dbReference type="PANTHER" id="PTHR10404:SF46">
    <property type="entry name" value="VACUOLAR PROTEIN SORTING-ASSOCIATED PROTEIN 70"/>
    <property type="match status" value="1"/>
</dbReference>
<dbReference type="InterPro" id="IPR007484">
    <property type="entry name" value="Peptidase_M28"/>
</dbReference>
<dbReference type="Pfam" id="PF04389">
    <property type="entry name" value="Peptidase_M28"/>
    <property type="match status" value="1"/>
</dbReference>
<dbReference type="SUPFAM" id="SSF52025">
    <property type="entry name" value="PA domain"/>
    <property type="match status" value="1"/>
</dbReference>
<comment type="caution">
    <text evidence="7">The sequence shown here is derived from an EMBL/GenBank/DDBJ whole genome shotgun (WGS) entry which is preliminary data.</text>
</comment>
<evidence type="ECO:0000256" key="3">
    <source>
        <dbReference type="SAM" id="SignalP"/>
    </source>
</evidence>
<dbReference type="Gene3D" id="1.20.930.40">
    <property type="entry name" value="Transferrin receptor-like, dimerisation domain"/>
    <property type="match status" value="1"/>
</dbReference>
<accession>A0A7C8I5L5</accession>
<dbReference type="PROSITE" id="PS51257">
    <property type="entry name" value="PROKAR_LIPOPROTEIN"/>
    <property type="match status" value="1"/>
</dbReference>
<feature type="domain" description="Peptidase M28" evidence="6">
    <location>
        <begin position="353"/>
        <end position="542"/>
    </location>
</feature>
<dbReference type="GO" id="GO:0004180">
    <property type="term" value="F:carboxypeptidase activity"/>
    <property type="evidence" value="ECO:0007669"/>
    <property type="project" value="TreeGrafter"/>
</dbReference>
<evidence type="ECO:0000313" key="8">
    <source>
        <dbReference type="Proteomes" id="UP000481861"/>
    </source>
</evidence>
<organism evidence="7 8">
    <name type="scientific">Massariosphaeria phaeospora</name>
    <dbReference type="NCBI Taxonomy" id="100035"/>
    <lineage>
        <taxon>Eukaryota</taxon>
        <taxon>Fungi</taxon>
        <taxon>Dikarya</taxon>
        <taxon>Ascomycota</taxon>
        <taxon>Pezizomycotina</taxon>
        <taxon>Dothideomycetes</taxon>
        <taxon>Pleosporomycetidae</taxon>
        <taxon>Pleosporales</taxon>
        <taxon>Pleosporales incertae sedis</taxon>
        <taxon>Massariosphaeria</taxon>
    </lineage>
</organism>
<comment type="similarity">
    <text evidence="1">Belongs to the peptidase M28 family. M28B subfamily.</text>
</comment>
<evidence type="ECO:0000256" key="2">
    <source>
        <dbReference type="SAM" id="MobiDB-lite"/>
    </source>
</evidence>
<dbReference type="AlphaFoldDB" id="A0A7C8I5L5"/>
<evidence type="ECO:0000259" key="5">
    <source>
        <dbReference type="Pfam" id="PF04253"/>
    </source>
</evidence>
<dbReference type="Proteomes" id="UP000481861">
    <property type="component" value="Unassembled WGS sequence"/>
</dbReference>
<keyword evidence="8" id="KW-1185">Reference proteome</keyword>
<feature type="domain" description="PA" evidence="4">
    <location>
        <begin position="167"/>
        <end position="239"/>
    </location>
</feature>
<dbReference type="Pfam" id="PF04253">
    <property type="entry name" value="TFR_dimer"/>
    <property type="match status" value="1"/>
</dbReference>
<dbReference type="PANTHER" id="PTHR10404">
    <property type="entry name" value="N-ACETYLATED-ALPHA-LINKED ACIDIC DIPEPTIDASE"/>
    <property type="match status" value="1"/>
</dbReference>
<dbReference type="SUPFAM" id="SSF47672">
    <property type="entry name" value="Transferrin receptor-like dimerisation domain"/>
    <property type="match status" value="1"/>
</dbReference>
<dbReference type="CDD" id="cd08022">
    <property type="entry name" value="M28_PSMA_like"/>
    <property type="match status" value="1"/>
</dbReference>
<dbReference type="InterPro" id="IPR039373">
    <property type="entry name" value="Peptidase_M28B"/>
</dbReference>
<dbReference type="FunFam" id="3.50.30.30:FF:000008">
    <property type="entry name" value="Glutamate carboxypeptidase 2"/>
    <property type="match status" value="1"/>
</dbReference>
<dbReference type="Gene3D" id="3.40.630.10">
    <property type="entry name" value="Zn peptidases"/>
    <property type="match status" value="1"/>
</dbReference>
<feature type="region of interest" description="Disordered" evidence="2">
    <location>
        <begin position="226"/>
        <end position="248"/>
    </location>
</feature>
<feature type="signal peptide" evidence="3">
    <location>
        <begin position="1"/>
        <end position="20"/>
    </location>
</feature>
<protein>
    <recommendedName>
        <fullName evidence="9">N-acetylated-alpha-linked acidic dipeptidase-like protein 2</fullName>
    </recommendedName>
</protein>
<dbReference type="OrthoDB" id="5841748at2759"/>
<dbReference type="Pfam" id="PF02225">
    <property type="entry name" value="PA"/>
    <property type="match status" value="1"/>
</dbReference>
<name>A0A7C8I5L5_9PLEO</name>
<dbReference type="SUPFAM" id="SSF53187">
    <property type="entry name" value="Zn-dependent exopeptidases"/>
    <property type="match status" value="1"/>
</dbReference>
<evidence type="ECO:0008006" key="9">
    <source>
        <dbReference type="Google" id="ProtNLM"/>
    </source>
</evidence>
<gene>
    <name evidence="7" type="ORF">BDV95DRAFT_628628</name>
</gene>
<dbReference type="InterPro" id="IPR036757">
    <property type="entry name" value="TFR-like_dimer_dom_sf"/>
</dbReference>
<keyword evidence="3" id="KW-0732">Signal</keyword>
<evidence type="ECO:0000259" key="4">
    <source>
        <dbReference type="Pfam" id="PF02225"/>
    </source>
</evidence>
<evidence type="ECO:0000256" key="1">
    <source>
        <dbReference type="ARBA" id="ARBA00005634"/>
    </source>
</evidence>
<dbReference type="Gene3D" id="3.50.30.30">
    <property type="match status" value="1"/>
</dbReference>
<dbReference type="FunFam" id="3.40.630.10:FF:000101">
    <property type="entry name" value="N-acetylated alpha-linked acidic dipeptidase like 1"/>
    <property type="match status" value="1"/>
</dbReference>
<dbReference type="CDD" id="cd02121">
    <property type="entry name" value="PA_GCPII_like"/>
    <property type="match status" value="1"/>
</dbReference>
<dbReference type="InterPro" id="IPR003137">
    <property type="entry name" value="PA_domain"/>
</dbReference>
<proteinExistence type="inferred from homology"/>
<dbReference type="InterPro" id="IPR046450">
    <property type="entry name" value="PA_dom_sf"/>
</dbReference>
<reference evidence="7 8" key="1">
    <citation type="submission" date="2020-01" db="EMBL/GenBank/DDBJ databases">
        <authorList>
            <consortium name="DOE Joint Genome Institute"/>
            <person name="Haridas S."/>
            <person name="Albert R."/>
            <person name="Binder M."/>
            <person name="Bloem J."/>
            <person name="Labutti K."/>
            <person name="Salamov A."/>
            <person name="Andreopoulos B."/>
            <person name="Baker S.E."/>
            <person name="Barry K."/>
            <person name="Bills G."/>
            <person name="Bluhm B.H."/>
            <person name="Cannon C."/>
            <person name="Castanera R."/>
            <person name="Culley D.E."/>
            <person name="Daum C."/>
            <person name="Ezra D."/>
            <person name="Gonzalez J.B."/>
            <person name="Henrissat B."/>
            <person name="Kuo A."/>
            <person name="Liang C."/>
            <person name="Lipzen A."/>
            <person name="Lutzoni F."/>
            <person name="Magnuson J."/>
            <person name="Mondo S."/>
            <person name="Nolan M."/>
            <person name="Ohm R."/>
            <person name="Pangilinan J."/>
            <person name="Park H.-J.H."/>
            <person name="Ramirez L."/>
            <person name="Alfaro M."/>
            <person name="Sun H."/>
            <person name="Tritt A."/>
            <person name="Yoshinaga Y."/>
            <person name="Zwiers L.-H.L."/>
            <person name="Turgeon B.G."/>
            <person name="Goodwin S.B."/>
            <person name="Spatafora J.W."/>
            <person name="Crous P.W."/>
            <person name="Grigoriev I.V."/>
        </authorList>
    </citation>
    <scope>NUCLEOTIDE SEQUENCE [LARGE SCALE GENOMIC DNA]</scope>
    <source>
        <strain evidence="7 8">CBS 611.86</strain>
    </source>
</reference>
<dbReference type="EMBL" id="JAADJZ010000011">
    <property type="protein sequence ID" value="KAF2871397.1"/>
    <property type="molecule type" value="Genomic_DNA"/>
</dbReference>
<evidence type="ECO:0000259" key="6">
    <source>
        <dbReference type="Pfam" id="PF04389"/>
    </source>
</evidence>
<sequence>MMPRLLTSVLLLGALAYACQRDWDALHRRIHQHAAHNKHAKRATVEYPPTLTDTESILINSFDNKSLSDWSYYYTHGDHLGSHNKTMAEWTAQKWRDAGFDAWLAEYPIWVTYPEHSSLKLIRPDGTTHEANLVEDVLEEDDTSSYPNLIPAYHAMSASGNVTAEYIYVGRGTQADFQVLKDAGIELEGKIAMANYGGVYRGTKVKNAQDNGMAGCVIFTDPQDDGEITEENGHDAYPNGPARNPSSIQRGSVRFSSLYSGDPTTVGWASSPDSPRGDVSLYNPSIPSIPLSMKDALPLLAALEGHGITAKEANRSGWSGGFSNITYDSGPAPGALVNMDHLMNGWIAPVWDVIGVINGTSPDEVVMVGNHRDAWVIGGAADPNSGSAVLIELANAFGKLLAKGWKPRRTIILGSWDAEEFGLQGSTEWVESHLPWLTSTAVAYLNLDVAVSGPRTAFSGSGEIQTFVVDQMKKILFPEGWGDFPTLYDMWHNTSEGEISPLGSGSDYASFYQNGIACIDIGSDGGKEDAVYHYHSNYDSYAWMTRFGDPGFKIHTAIGQWISLILYHIADDELIPWDLPNAATVLQAYLSELNETIVESDFPDLDITPLEEAIAEFEKQAEHIASVAQTATAFGDDITLGVVNAKYKDFSRGFASVGGLPGRETFKNVISAPGIDNGYGADVFPAVTDSINKGDEEATVQWIEKSAKAVLRAAEILRVGS</sequence>
<feature type="domain" description="Transferrin receptor-like dimerisation" evidence="5">
    <location>
        <begin position="605"/>
        <end position="718"/>
    </location>
</feature>